<dbReference type="InterPro" id="IPR015919">
    <property type="entry name" value="Cadherin-like_sf"/>
</dbReference>
<dbReference type="SMART" id="SM00112">
    <property type="entry name" value="CA"/>
    <property type="match status" value="8"/>
</dbReference>
<proteinExistence type="predicted"/>
<sequence length="6319" mass="660374">MSQKKPLTLSTAKRKSRISAKLAKKSEIAAKKLDKDVAKLKVKEFRQGEVQSTASPDIVASKSWRLPSHTATQLVNTEESTEQKPDSQSATVDIDNRHVHVTAQSASSSTDSEKTLSEMPQQADETQTQNAPKFQDYGSSESTHLGQGPHFDDTQLPLVTLSQLPEIGHVKQQIEPAVLTVSMARTTLIQIVRPPIISTEQRTPLSIDEQATHQSIKEDAPVASISGKLHAHGGTVTPLQWTVAEHQGQFGRLDIDPTTGEWHYQLDNNALNTDALAEGEHQTEQFTITVSSPNGEQVNTAIIIDVEGSNDLPHILGSHLASINAADSLPAVTGQLHSIDPDHNDAASWAVLDGQGQYGQLSINPLTGQWQYQLNTHATATLALVSGQQVTETFTVTATDQSGHPVSQQVSIQVNGADNTAIIQGDMTGLVTEDTQALNGQLTVSGQLSIQDPDRDQAHFSADSLQGQFGYLTIDVNGHWIYSADNSLATVQSLKSGEHLTDTFTIHSADGTAQNITVTINGTDDKAEISGTTSASLTEDSDTYQGMLRADGNLTITDNDHGPHLFTATEQYGQFGTLIIDEFGHWTYTADNSQTAIQALKTGESITDTLVVQTQDGTRQTISITIHGTDDHSVIMGTSVMRVFEDKRLSQGLLHTDGQLWVSNPDTGRAGFAAEQLQGQFGILSINTHGHWTYTADNNNPSIQALKHGESLTETLFVQALDGTSQKIAILIKGADDKAIIGGTATATLIEDQSAQHGQLQAHGALTITDPDADQAQFTALTDVTGSAGYGHFSIDATGNWTYTVDNTLTAIQQLNTGDRLTDSLTISSADGTNHTLTVTITGSNDAPVVAHSLVTTTATEDTAFRFSIPAGTFADIDTGDTLILSTGSLPAWLHFDAATGTFSGTPANGDVGTQHITVTATDGSGAQVSTTFALNVANTNDAPTLNAIASVRVTEDSAQATGQFTATDPDTGDTLTYSIAQPVNGLTVNSDGSWSFEPAHASYQHLTAGQTQVLTIPVTVTDSAGATSTQDLVIKVNGTNDGAVIAGTDVGAVTEDQAAGGSHYLQATGTLSVTDVDAGEAVFQAGTSTGQFGELVLHSDGQWMYQADNANPAVQALKAGEQATESFTVTSKDGTAHSIVITITGTNDAPAVAHALTTTTATEDAAFSFGIPAGTFADIDTGDTLTLTSGSLPAWLNFDAATGTFSGTPTNGDVGTQHITVTATDGSGAWVSSTFDLVVSNTNDAPTLNPIASVRVTEDSAQATGHFTATDPDSGDSLTYSIAQPVDGLTVHADGSWSFDPAHASYQQLRAGQTQTLTIPVTVTDAAGATSTQDLVIKINGSNDGAVIAGTDVGTLTEDRVSGGGRQLQAAGTLTVADADAGEAVFQAGTSTGHYGNLLFHSDGQWMYQADNTQGAIQQLKAGQQATERFTVHSADGTAHTITITITGSNDAPVIAAQAQSVTEDGALLSGKMIATDIDSGDTQTFSIANAVDGFTLNADGSYSFDPGDAAYQHLAAGLTQDLLIPITVTDSAGASSTQSLQITVTGANDGPSVVAADAAHAADLSGTLEDTPHTYTQADLLRLVGATDLDGDSLDIRAVAVDATYGAFSKQANGDWLFTPAANAHHDDIPLTLTVSDGHATVTAYARLDISPVTDVATPTLSVQAEQHVIQFGDTGAPAIYTVGGIQHAGDLHDFAIEMTVVGGSQVAVQGHNGPTLVSYAIPGDLNAMYIWRPENLQFHIGGQNYDTGVDISHDTGSHRYGFVWNGAAGTFDVLRDGQVLKHLDNLPKGASLTGGGVMAFGNDQDSLGGGFQAGDAWHGQLFSTTMATGGVTAAEMTQHALRDLATGSDLILDVQAQGPRVVDMTGHHTMATSGPVTTPTTQVDTRIANPNPGALLHLQPQFGPPQDADDKVTAAVLKGFVAGTELSDGHGHQHTVSGPDDRVDITHWDQTGLTAQLPMGSHVGALLVLEVTTTGPGGNIATSSSAVQAVSLNSPADSTVTTDVTIQLDIAPTDSPALIAGQDTGSVTEDVGVTPADKLEARGTLTIQDHDPGQAVFVPQTDTLTQYGRFSIDEQGHWVYQAFNSHSDIQALSSGSTLTDLLQVRSPDGSQHTITVTINGSNDAPVLTAQAQAITEDGSQLTGQMVATDVDTGDTRTFSLANAVDGFTLNTDGSYSFDPSHASYQHLAAGQTQDVVIPITVTDSSGTASTQNLTVTVTGTNDAAVITGTDAGVVAEDGALRASGQLLVSDVDDGQASFNAQARVPGHYGVFSLAADGTWTYDLNNSDTDVQALTKGQSLSDSMVAKSVDGSSHTITVSIQGRDDGAVIAGVDTGRVTEDQNVIAGQLQTSGQLTLNDADAGHHQFTAMSHVAGHYGSFSIDANGAWTYTADNSQDAVQQLGRNDSLVERFHVTSDDGTQHTVLVTLQGSNDTPVIQAQTRSVTEDGAMLTGQMRASDTDIHDRLQFSTTAHIAGFTLASDGSYSFDPKASAYQNLGAGVAETLYIPVTVRDQFGAQHTRDLLITVTGTNDGAIIQGKDHGDVVEDLNPVNGQLRAQGHLGVTDVDASQSAFVVQTDVVGHFGRFSIDADGAWTYAVDNSSDRVQALREGAQAVEHFVVHSLDGTSHAVRVIVHGSNDAPVVTSTAQTAIEDGALLHGQLRVTDRDRGDKAHFQLDHPVAGFTLDSDGSYRFDPSDSAHQDLRQGQVMHLDIPVTVTDDAGAVVHHTISITLTGRNDAAVISGADRAALTEDSGLQNGLLQASGQLQVSDIDDGEAHFTAQNAVAGSRGLGHFSINAAGQWIYTVDNTQAAVQQLQSGDSLTERFTVYSADGSAHTVRVTIAGSNDAPVLTAQTQAVTEDGARLSGRMVATDVDAGDTLSFSLTNAVDGFTLNADGSYSFDPGNAAYQHLTAGQTQDVLIPITVTDSVGASSTQNLTITVTGSNDGAVITGHDFRELQEDVRVQPGNRLAVDGVLTITDPDAGEAHFIAQTDVLGSGGFGHFSINADGQWHYEADNSQSAIQSLRPGDPRLMDTLVVTSVDGTTHTLSVAIQGMDDAPVLTAQTQAVTEDGMLLTGQMVATDVDTSDTLTFSLANAVDGFTLNADGSYSFDPSHASYQHLAAGQTQDLIIPITVTDSAGATSTQNLTITLTGSNDGPQVTHGTSATAADLGTINEDTPRVFSEADLLRLVGASDVDDGAQLHIVAGSLTSAHGTFSGDAAHGYTFTPAANFSGQDVDLQFSVTDGTVSREAHAQLDITPVADAPDRLAGKPLITNFDSAGGTGGWRTNAGAQIRLEGSDAGGQGVVLIHGQNTGVLHQDLDTFAGQRLQVTFDLMLANGRPLSNLEVVWEGKVIATLGTSHQLHGRSHHVLDLVASGPGSRLEFRPADNVNYTTGVKLDNIGLTFVDVRAEREAISNHDAQLHLGKEFVLTDTDGSESLHYLIKGLPVGFTLSDGTHSVTVAQADQEIDTRGWLQDALRVQAPQDYAGAVDIQVTARSEESGNQQTADAPLLPMRLNFESADVLTVAEDTPKTFSAGKLLALAGLVAAPGQPLSLSDVQVDAALGHFSHNSDGSWTFTPAANVSADQVPLTLTVTGGAQPITAALSLVITPVADAPVGGLNFNTDFDHQAVGSDGWGFVDGAGMGWHTDYAKGIEVGQDKLYGGASSNQIVELVAGGGSNLYRVLPTTAGQALRFGFDLSARAGNTVAALEVVWEGQVIDTIKPGSAFGLVHHDYDLVATGANSRIELRATGGDGHAIIDNIAISPPPVVGLVNHAVSLDLGLAFQLVDTDGSETISYLIKGLPVGAMLSDGTHSVTVATAGQVIDTKGWQLDTLTLQAPRDFEGQLDFKVSAIAEEAATHETALSADQSVRLTFEHLETAEDTPRTFSEAELLQLAGLRSPAGQTYALSDVQVDPAFGQVTHNADGSWTFTPAANVSADQVALNLTVAGGAQSQQVALPLRISAVADAPVLADGLSTTDFNHQTVGSDGWAFVDGAGLGWHTSYGKGIEVGQDKLYGGASSNQIVELIANGASNIYRDIPSTAGQRLRFGFDLSARVGSSAAALEVVWEGKVIDTITPASGYAMVHHDYDLVATGANSRLELRATGSGDGRSLIDNLQIGPPPQLALVNHELHLKLDDYFHLVDLDGSESLSYLIKGLPVGFTLGDGTHSVTVTAADQVIDTTGWQQDALRIQSPKDFSGTLDLSISGRSEEGSNHQAATSAELPLRLSFERLATSEDTPLTLDESKLLALSGVVPGAGEHLSLSDVQVDAVFGQFSHNADGSWTFTPAANVNADQVPFTLTVSGGSQPISSTLQLSITPVNDAPVLGDATAAATEGGAVLHGQLSATDVDTGDTLHYSLAQAVDGFTLNADGSYSFDPGHAAYQHVVPGQTEQVVIPVTVTDAAGGSSTAHLSIALTGTNNGAVIAGRDYGSVMEDYQVTNGRLEFQGALTISDQDAGEAKFNPENAVGTTYGRYTIDQLGNWLYTADNSSDAIQKLKTGEHLTDSFTVHSADGTAHTITVTIQGQDDAPAFVPHAGPVRSDDMFEMIGHALSNSDPYLQYLSDMILNGRDPAPFDQAMVSIKNAGVALIGPDGHVEHQYLPRSIGTEVPIMDLINWHAKGAGYEVVFTDNTAPAVMVSAHNRYNPGGLSGHYPYTSLLLHPDEKASALYPVMHEVAAASGGAAVQGAVAMPPAVAPELFDGGHVVEDSGQLVTGFIEVKDADAGQSAMQPQTGTATHYGRFSIDANGDWVYQLDNSRPEVQLLVDGQTLTDIITVHSADGTTHEVNITIHGQNDGAVIAGTDSGTVVEDHHVTAAGTIVAKGQLTVTDADAGQAAFVAQNDIATQYGHFSLAADGHWTYTVDNSRADIQALQPGGTPGETADVSQALALTLAQSNEAGFKAVAEALAQGQAGALAGVLDLSIQGAAIVLSGPTGTQPVVFGMDGQGRSTIGVDELLSWLHQGKGYELHLQGMQSDVQVFVHNRGDAADLHALPQSAAGDLADPAGSARHLALSWHTAPLPAELGETVTVRSVDGTEHRINLSIFGTAENAVIAGVDTGSVTEDSHVTGAGMIQTHGKLSVQDPNAGQSAFSAVHQVAGQYGQLSLEADGQWTYTADNNSAALNALNKGQSALETFVVKSVDGTAHSINITVHGADEKPDLWPEIARNLQAQSGMDVRGYHFIAERVAAGDSDSLTDVVMNVFNGKPTVVDASGHVLHTFDRYSNFWGYYVPMNELADQLKAHPGAMLVLQGQVGGSASYYFHDAYDEMKLNFQGAYRYKPSDHPIGSLPIAGLPQPGGAAQANAAAQLGGADSGSVLADGDAQLQTQGHLTVLDADGGQAHFKAVGHLQGRYGHFSIDEQGSWHYQADGHQSSLQGLSAGQQLMDSVTVHSADGTAHQLNVHLFGGGAVEVIGMADVHTSFDSQAVAAAGYEFVNPGRWDWQSDRSGGVELGAERLYGGASGSSNQIVELVATAGHPDNLYRVVSTAPGESLHFAFDLGGRNNYAGATVEVLWEGQVIDTITAPDKAWGLSHHSYDLIATGTDSRLELRTQATDGNHRVILDNLELVSQRLSTVNQDLPLHVDRNYRLADPQPGEQLSLDVKGLPVGFTLSDGVHSATVATAGQVINTQGWDLPALVVRAPQDFTGALQIQLSAHAVDAAGHASAAAGEQVLRLGFERLSVTEDTAQTFSAARLLALSGPQLPLGESYTLTDVQVDPAFGHFSHNPDGSWTFTPAANVAAASVPLTLQLGGGAQPLSASLHLAITPVNDAPVLAAQSASASEDSAPLIGHLQASDPDAGDVLHFSTSAQVAGFSLQADGSYSFDPGHADYQSLAEGEHRDIRIPIVVTDAAGQQATQTLTLQLTGRNDAAVISGVDTGHVQVGGQAQVDGQLQVSDADAGQAGFQATQVAGSFGSLSIDAQGHWLYQLNSSDSFVQQLLPHSSLTDQLSVHSLDGTTHNIDVQISGPVAVQQPPIYQPPVQQAVVVQGHDAYANILAAVRAGGYQYQAIADALEHGDRAPMANVELAISGSHVQIVDAAGHVVQTYGPLGAEWAASVPMADLMLWHAQGHSIIVNNDSGMSSTHVWLHDAGDIHNLHINVAGSGFNGWVGEYSLGELSLSPAIAYPAPAPAASDEQDGEPIQIENLNEVIQNEDGMQFMSVVGVNASDDAVTGNNDRPLLLNTAKGDIGDLSELSLSSRHGNPLTTTDAHFAAQASPVDHYLQMLGLSPTTVNLSPSMPVELLPSLSSSDHFNDIDAPMHAIPEVNHFENPLLDNDKEQHKDRHFDLFDVTELHTNPNDDDLLHSALNDMHNQM</sequence>
<dbReference type="SUPFAM" id="SSF49313">
    <property type="entry name" value="Cadherin-like"/>
    <property type="match status" value="3"/>
</dbReference>
<dbReference type="Pfam" id="PF05345">
    <property type="entry name" value="He_PIG"/>
    <property type="match status" value="2"/>
</dbReference>
<dbReference type="SUPFAM" id="SSF49899">
    <property type="entry name" value="Concanavalin A-like lectins/glucanases"/>
    <property type="match status" value="1"/>
</dbReference>
<dbReference type="Gene3D" id="2.60.120.200">
    <property type="match status" value="1"/>
</dbReference>
<evidence type="ECO:0000313" key="4">
    <source>
        <dbReference type="Proteomes" id="UP000829384"/>
    </source>
</evidence>
<evidence type="ECO:0000259" key="2">
    <source>
        <dbReference type="PROSITE" id="PS50268"/>
    </source>
</evidence>
<dbReference type="Pfam" id="PF17892">
    <property type="entry name" value="Cadherin_5"/>
    <property type="match status" value="5"/>
</dbReference>
<dbReference type="Proteomes" id="UP000829384">
    <property type="component" value="Unassembled WGS sequence"/>
</dbReference>
<dbReference type="RefSeq" id="WP_240131450.1">
    <property type="nucleotide sequence ID" value="NZ_JACSDI010000009.1"/>
</dbReference>
<feature type="domain" description="Cadherin" evidence="2">
    <location>
        <begin position="946"/>
        <end position="1047"/>
    </location>
</feature>
<dbReference type="InterPro" id="IPR013320">
    <property type="entry name" value="ConA-like_dom_sf"/>
</dbReference>
<feature type="compositionally biased region" description="Polar residues" evidence="1">
    <location>
        <begin position="118"/>
        <end position="145"/>
    </location>
</feature>
<dbReference type="EMBL" id="JACSDI010000009">
    <property type="protein sequence ID" value="MCG9964887.1"/>
    <property type="molecule type" value="Genomic_DNA"/>
</dbReference>
<dbReference type="InterPro" id="IPR006644">
    <property type="entry name" value="Cadg"/>
</dbReference>
<feature type="compositionally biased region" description="Polar residues" evidence="1">
    <location>
        <begin position="69"/>
        <end position="78"/>
    </location>
</feature>
<dbReference type="PROSITE" id="PS50268">
    <property type="entry name" value="CADHERIN_2"/>
    <property type="match status" value="3"/>
</dbReference>
<dbReference type="InterPro" id="IPR013783">
    <property type="entry name" value="Ig-like_fold"/>
</dbReference>
<dbReference type="NCBIfam" id="TIGR01965">
    <property type="entry name" value="VCBS_repeat"/>
    <property type="match status" value="31"/>
</dbReference>
<dbReference type="InterPro" id="IPR010221">
    <property type="entry name" value="VCBS_dom"/>
</dbReference>
<dbReference type="NCBIfam" id="NF012211">
    <property type="entry name" value="tand_rpt_95"/>
    <property type="match status" value="6"/>
</dbReference>
<evidence type="ECO:0000256" key="1">
    <source>
        <dbReference type="SAM" id="MobiDB-lite"/>
    </source>
</evidence>
<protein>
    <submittedName>
        <fullName evidence="3">Tandem-95 repeat protein</fullName>
    </submittedName>
</protein>
<name>A0ABS9QX11_9GAMM</name>
<dbReference type="PANTHER" id="PTHR14139:SF2">
    <property type="entry name" value="CALSYNTENIN-1"/>
    <property type="match status" value="1"/>
</dbReference>
<feature type="domain" description="Cadherin" evidence="2">
    <location>
        <begin position="3073"/>
        <end position="3161"/>
    </location>
</feature>
<keyword evidence="4" id="KW-1185">Reference proteome</keyword>
<dbReference type="InterPro" id="IPR002126">
    <property type="entry name" value="Cadherin-like_dom"/>
</dbReference>
<dbReference type="Gene3D" id="2.60.40.10">
    <property type="entry name" value="Immunoglobulins"/>
    <property type="match status" value="23"/>
</dbReference>
<dbReference type="PANTHER" id="PTHR14139">
    <property type="entry name" value="CALSYNTENIN"/>
    <property type="match status" value="1"/>
</dbReference>
<dbReference type="Pfam" id="PF17803">
    <property type="entry name" value="Cadherin_4"/>
    <property type="match status" value="14"/>
</dbReference>
<reference evidence="3 4" key="1">
    <citation type="submission" date="2020-08" db="EMBL/GenBank/DDBJ databases">
        <title>Whole genome sequence of Shewanella sp strain PS-2.</title>
        <authorList>
            <person name="Das S.K."/>
        </authorList>
    </citation>
    <scope>NUCLEOTIDE SEQUENCE [LARGE SCALE GENOMIC DNA]</scope>
    <source>
        <strain evidence="3 4">PS-2</strain>
    </source>
</reference>
<dbReference type="InterPro" id="IPR040853">
    <property type="entry name" value="RapA2_cadherin-like"/>
</dbReference>
<comment type="caution">
    <text evidence="3">The sequence shown here is derived from an EMBL/GenBank/DDBJ whole genome shotgun (WGS) entry which is preliminary data.</text>
</comment>
<feature type="region of interest" description="Disordered" evidence="1">
    <location>
        <begin position="46"/>
        <end position="154"/>
    </location>
</feature>
<dbReference type="SMART" id="SM00736">
    <property type="entry name" value="CADG"/>
    <property type="match status" value="6"/>
</dbReference>
<dbReference type="InterPro" id="IPR041690">
    <property type="entry name" value="Cadherin_5"/>
</dbReference>
<organism evidence="3 4">
    <name type="scientific">Shewanella cutis</name>
    <dbReference type="NCBI Taxonomy" id="2766780"/>
    <lineage>
        <taxon>Bacteria</taxon>
        <taxon>Pseudomonadati</taxon>
        <taxon>Pseudomonadota</taxon>
        <taxon>Gammaproteobacteria</taxon>
        <taxon>Alteromonadales</taxon>
        <taxon>Shewanellaceae</taxon>
        <taxon>Shewanella</taxon>
    </lineage>
</organism>
<evidence type="ECO:0000313" key="3">
    <source>
        <dbReference type="EMBL" id="MCG9964887.1"/>
    </source>
</evidence>
<feature type="domain" description="Cadherin" evidence="2">
    <location>
        <begin position="1249"/>
        <end position="1350"/>
    </location>
</feature>
<accession>A0ABS9QX11</accession>
<dbReference type="CDD" id="cd11304">
    <property type="entry name" value="Cadherin_repeat"/>
    <property type="match status" value="2"/>
</dbReference>
<gene>
    <name evidence="3" type="ORF">H9J30_13315</name>
</gene>
<dbReference type="Pfam" id="PF17963">
    <property type="entry name" value="Big_9"/>
    <property type="match status" value="4"/>
</dbReference>